<dbReference type="InterPro" id="IPR002491">
    <property type="entry name" value="ABC_transptr_periplasmic_BD"/>
</dbReference>
<gene>
    <name evidence="2" type="ORF">SAMN05444394_1900</name>
</gene>
<dbReference type="PANTHER" id="PTHR30535">
    <property type="entry name" value="VITAMIN B12-BINDING PROTEIN"/>
    <property type="match status" value="1"/>
</dbReference>
<evidence type="ECO:0000313" key="2">
    <source>
        <dbReference type="EMBL" id="SIN80001.1"/>
    </source>
</evidence>
<keyword evidence="3" id="KW-1185">Reference proteome</keyword>
<organism evidence="2 3">
    <name type="scientific">Algoriphagus halophilus</name>
    <dbReference type="NCBI Taxonomy" id="226505"/>
    <lineage>
        <taxon>Bacteria</taxon>
        <taxon>Pseudomonadati</taxon>
        <taxon>Bacteroidota</taxon>
        <taxon>Cytophagia</taxon>
        <taxon>Cytophagales</taxon>
        <taxon>Cyclobacteriaceae</taxon>
        <taxon>Algoriphagus</taxon>
    </lineage>
</organism>
<protein>
    <submittedName>
        <fullName evidence="2">Iron complex transport system substrate-binding protein</fullName>
    </submittedName>
</protein>
<dbReference type="AlphaFoldDB" id="A0A1N6EAK5"/>
<evidence type="ECO:0000259" key="1">
    <source>
        <dbReference type="PROSITE" id="PS50983"/>
    </source>
</evidence>
<dbReference type="PANTHER" id="PTHR30535:SF4">
    <property type="entry name" value="HEMIN-BINDING PERIPLASMIC PROTEIN HMUT"/>
    <property type="match status" value="1"/>
</dbReference>
<dbReference type="EMBL" id="FSRC01000001">
    <property type="protein sequence ID" value="SIN80001.1"/>
    <property type="molecule type" value="Genomic_DNA"/>
</dbReference>
<name>A0A1N6EAK5_9BACT</name>
<feature type="domain" description="Fe/B12 periplasmic-binding" evidence="1">
    <location>
        <begin position="34"/>
        <end position="287"/>
    </location>
</feature>
<dbReference type="STRING" id="226505.SAMN05444394_1900"/>
<reference evidence="3" key="1">
    <citation type="submission" date="2016-11" db="EMBL/GenBank/DDBJ databases">
        <authorList>
            <person name="Varghese N."/>
            <person name="Submissions S."/>
        </authorList>
    </citation>
    <scope>NUCLEOTIDE SEQUENCE [LARGE SCALE GENOMIC DNA]</scope>
    <source>
        <strain evidence="3">DSM 15292</strain>
    </source>
</reference>
<dbReference type="Gene3D" id="3.40.50.1980">
    <property type="entry name" value="Nitrogenase molybdenum iron protein domain"/>
    <property type="match status" value="2"/>
</dbReference>
<dbReference type="InterPro" id="IPR050902">
    <property type="entry name" value="ABC_Transporter_SBP"/>
</dbReference>
<sequence length="287" mass="31141">MIRKIILVFLAGALVSCGSPEQSKETNSDQPSKKIITAGGTITEMVNALGHGDEIIATDLTSTYPEAMKELPSIGYRNQIKAEGILAFGPDLVLIEEGYLNADVITQLKAAQVELEVFTKPKSIAETKILITALSEFFQEEDKGLQLISEIEDDLEQLNGFLATQDRKPKALFVMARGPETLFMAGEKTFASEMFKLAQLESTATGFDEFAPLSPESLPTLNPDFIVLFTSGVQSLGGWEGLSKIQGMDQTTAFQKNRVISMDGHYLSSFGPRVGKAALDLAKAARP</sequence>
<dbReference type="Proteomes" id="UP000185221">
    <property type="component" value="Unassembled WGS sequence"/>
</dbReference>
<dbReference type="RefSeq" id="WP_084560906.1">
    <property type="nucleotide sequence ID" value="NZ_FSRC01000001.1"/>
</dbReference>
<proteinExistence type="predicted"/>
<dbReference type="SUPFAM" id="SSF53807">
    <property type="entry name" value="Helical backbone' metal receptor"/>
    <property type="match status" value="1"/>
</dbReference>
<dbReference type="OrthoDB" id="9797736at2"/>
<dbReference type="Pfam" id="PF01497">
    <property type="entry name" value="Peripla_BP_2"/>
    <property type="match status" value="1"/>
</dbReference>
<dbReference type="PROSITE" id="PS51257">
    <property type="entry name" value="PROKAR_LIPOPROTEIN"/>
    <property type="match status" value="1"/>
</dbReference>
<evidence type="ECO:0000313" key="3">
    <source>
        <dbReference type="Proteomes" id="UP000185221"/>
    </source>
</evidence>
<accession>A0A1N6EAK5</accession>
<dbReference type="PROSITE" id="PS50983">
    <property type="entry name" value="FE_B12_PBP"/>
    <property type="match status" value="1"/>
</dbReference>